<gene>
    <name evidence="2" type="ORF">METZ01_LOCUS33510</name>
</gene>
<organism evidence="2">
    <name type="scientific">marine metagenome</name>
    <dbReference type="NCBI Taxonomy" id="408172"/>
    <lineage>
        <taxon>unclassified sequences</taxon>
        <taxon>metagenomes</taxon>
        <taxon>ecological metagenomes</taxon>
    </lineage>
</organism>
<protein>
    <submittedName>
        <fullName evidence="2">Uncharacterized protein</fullName>
    </submittedName>
</protein>
<evidence type="ECO:0000313" key="2">
    <source>
        <dbReference type="EMBL" id="SUZ80656.1"/>
    </source>
</evidence>
<evidence type="ECO:0000256" key="1">
    <source>
        <dbReference type="ARBA" id="ARBA00010552"/>
    </source>
</evidence>
<dbReference type="InterPro" id="IPR035959">
    <property type="entry name" value="RutC-like_sf"/>
</dbReference>
<dbReference type="InterPro" id="IPR006175">
    <property type="entry name" value="YjgF/YER057c/UK114"/>
</dbReference>
<dbReference type="GO" id="GO:0019239">
    <property type="term" value="F:deaminase activity"/>
    <property type="evidence" value="ECO:0007669"/>
    <property type="project" value="TreeGrafter"/>
</dbReference>
<dbReference type="PANTHER" id="PTHR11803">
    <property type="entry name" value="2-IMINOBUTANOATE/2-IMINOPROPANOATE DEAMINASE RIDA"/>
    <property type="match status" value="1"/>
</dbReference>
<dbReference type="InterPro" id="IPR019897">
    <property type="entry name" value="RidA_CS"/>
</dbReference>
<dbReference type="Gene3D" id="3.30.1330.40">
    <property type="entry name" value="RutC-like"/>
    <property type="match status" value="1"/>
</dbReference>
<dbReference type="PANTHER" id="PTHR11803:SF39">
    <property type="entry name" value="2-IMINOBUTANOATE_2-IMINOPROPANOATE DEAMINASE"/>
    <property type="match status" value="1"/>
</dbReference>
<dbReference type="CDD" id="cd00448">
    <property type="entry name" value="YjgF_YER057c_UK114_family"/>
    <property type="match status" value="1"/>
</dbReference>
<dbReference type="NCBIfam" id="TIGR00004">
    <property type="entry name" value="Rid family detoxifying hydrolase"/>
    <property type="match status" value="1"/>
</dbReference>
<accession>A0A381QMQ9</accession>
<name>A0A381QMQ9_9ZZZZ</name>
<dbReference type="SUPFAM" id="SSF55298">
    <property type="entry name" value="YjgF-like"/>
    <property type="match status" value="1"/>
</dbReference>
<reference evidence="2" key="1">
    <citation type="submission" date="2018-05" db="EMBL/GenBank/DDBJ databases">
        <authorList>
            <person name="Lanie J.A."/>
            <person name="Ng W.-L."/>
            <person name="Kazmierczak K.M."/>
            <person name="Andrzejewski T.M."/>
            <person name="Davidsen T.M."/>
            <person name="Wayne K.J."/>
            <person name="Tettelin H."/>
            <person name="Glass J.I."/>
            <person name="Rusch D."/>
            <person name="Podicherti R."/>
            <person name="Tsui H.-C.T."/>
            <person name="Winkler M.E."/>
        </authorList>
    </citation>
    <scope>NUCLEOTIDE SEQUENCE</scope>
</reference>
<dbReference type="EMBL" id="UINC01001437">
    <property type="protein sequence ID" value="SUZ80656.1"/>
    <property type="molecule type" value="Genomic_DNA"/>
</dbReference>
<dbReference type="InterPro" id="IPR006056">
    <property type="entry name" value="RidA"/>
</dbReference>
<dbReference type="Pfam" id="PF01042">
    <property type="entry name" value="Ribonuc_L-PSP"/>
    <property type="match status" value="1"/>
</dbReference>
<comment type="similarity">
    <text evidence="1">Belongs to the RutC family.</text>
</comment>
<dbReference type="FunFam" id="3.30.1330.40:FF:000001">
    <property type="entry name" value="L-PSP family endoribonuclease"/>
    <property type="match status" value="1"/>
</dbReference>
<sequence>MKKIIHTLDAPSAIGTYNQAVQSHGFIYTSGQLGINPHTGKLVEGGIGAETFRALQNIDVILHAAGVDKSHIVKLTVYVTDLKGFNYVNESFKTFFHGVEFPARSTVEVSALPMGAKVEIECVACTSE</sequence>
<dbReference type="PROSITE" id="PS01094">
    <property type="entry name" value="UPF0076"/>
    <property type="match status" value="1"/>
</dbReference>
<dbReference type="GO" id="GO:0005829">
    <property type="term" value="C:cytosol"/>
    <property type="evidence" value="ECO:0007669"/>
    <property type="project" value="TreeGrafter"/>
</dbReference>
<proteinExistence type="inferred from homology"/>
<dbReference type="AlphaFoldDB" id="A0A381QMQ9"/>